<evidence type="ECO:0000256" key="3">
    <source>
        <dbReference type="ARBA" id="ARBA00022801"/>
    </source>
</evidence>
<proteinExistence type="inferred from homology"/>
<organism evidence="8 9">
    <name type="scientific">Cesiribacter andamanensis AMV16</name>
    <dbReference type="NCBI Taxonomy" id="1279009"/>
    <lineage>
        <taxon>Bacteria</taxon>
        <taxon>Pseudomonadati</taxon>
        <taxon>Bacteroidota</taxon>
        <taxon>Cytophagia</taxon>
        <taxon>Cytophagales</taxon>
        <taxon>Cesiribacteraceae</taxon>
        <taxon>Cesiribacter</taxon>
    </lineage>
</organism>
<evidence type="ECO:0000256" key="5">
    <source>
        <dbReference type="ARBA" id="ARBA00023049"/>
    </source>
</evidence>
<dbReference type="AlphaFoldDB" id="M7N5G4"/>
<keyword evidence="3 6" id="KW-0378">Hydrolase</keyword>
<dbReference type="Gene3D" id="3.30.2010.10">
    <property type="entry name" value="Metalloproteases ('zincins'), catalytic domain"/>
    <property type="match status" value="1"/>
</dbReference>
<dbReference type="STRING" id="1279009.ADICEAN_02339"/>
<evidence type="ECO:0000313" key="8">
    <source>
        <dbReference type="EMBL" id="EMR02532.1"/>
    </source>
</evidence>
<dbReference type="RefSeq" id="WP_009195732.1">
    <property type="nucleotide sequence ID" value="NZ_AODQ01000055.1"/>
</dbReference>
<dbReference type="GO" id="GO:0004222">
    <property type="term" value="F:metalloendopeptidase activity"/>
    <property type="evidence" value="ECO:0007669"/>
    <property type="project" value="InterPro"/>
</dbReference>
<evidence type="ECO:0000256" key="6">
    <source>
        <dbReference type="RuleBase" id="RU003983"/>
    </source>
</evidence>
<dbReference type="GO" id="GO:0046872">
    <property type="term" value="F:metal ion binding"/>
    <property type="evidence" value="ECO:0007669"/>
    <property type="project" value="UniProtKB-KW"/>
</dbReference>
<dbReference type="EC" id="3.4.24.-" evidence="8"/>
<dbReference type="EMBL" id="AODQ01000055">
    <property type="protein sequence ID" value="EMR02532.1"/>
    <property type="molecule type" value="Genomic_DNA"/>
</dbReference>
<dbReference type="eggNOG" id="COG4783">
    <property type="taxonomic scope" value="Bacteria"/>
</dbReference>
<keyword evidence="4 6" id="KW-0862">Zinc</keyword>
<protein>
    <submittedName>
        <fullName evidence="8">Putative metalloprotease yggG</fullName>
        <ecNumber evidence="8">3.4.24.-</ecNumber>
    </submittedName>
</protein>
<keyword evidence="1 6" id="KW-0645">Protease</keyword>
<dbReference type="InterPro" id="IPR001915">
    <property type="entry name" value="Peptidase_M48"/>
</dbReference>
<evidence type="ECO:0000259" key="7">
    <source>
        <dbReference type="Pfam" id="PF01435"/>
    </source>
</evidence>
<evidence type="ECO:0000256" key="1">
    <source>
        <dbReference type="ARBA" id="ARBA00022670"/>
    </source>
</evidence>
<dbReference type="InterPro" id="IPR051156">
    <property type="entry name" value="Mito/Outer_Membr_Metalloprot"/>
</dbReference>
<comment type="caution">
    <text evidence="8">The sequence shown here is derived from an EMBL/GenBank/DDBJ whole genome shotgun (WGS) entry which is preliminary data.</text>
</comment>
<dbReference type="PROSITE" id="PS51257">
    <property type="entry name" value="PROKAR_LIPOPROTEIN"/>
    <property type="match status" value="1"/>
</dbReference>
<keyword evidence="5 6" id="KW-0482">Metalloprotease</keyword>
<sequence length="269" mass="29888">MKHPFYSLVPVIALFVALLSSCSKDEPFVLFPLEQDVALGAEVHQEILNMPDSLPILSQEQYPQAYQYLSSMMDRITASPDVLYKDRFGYTNVFIIRNDEELNAFATPGGYIYVYTGLIKYLETEDHLAGVLAHEIAHADRRHTVRAIQREVGLQLLLDVALGERQGAVVQVARALGNLQYSRSNEEEADQYSVRYLSNPQSPYACDGAAGFFEKLLAEGGTDGPPQFLSTHPSPANRVEDIQAEAQSLGCDADPCSTCSYQQFKNMLP</sequence>
<name>M7N5G4_9BACT</name>
<evidence type="ECO:0000313" key="9">
    <source>
        <dbReference type="Proteomes" id="UP000011910"/>
    </source>
</evidence>
<evidence type="ECO:0000256" key="4">
    <source>
        <dbReference type="ARBA" id="ARBA00022833"/>
    </source>
</evidence>
<keyword evidence="9" id="KW-1185">Reference proteome</keyword>
<dbReference type="Pfam" id="PF01435">
    <property type="entry name" value="Peptidase_M48"/>
    <property type="match status" value="1"/>
</dbReference>
<dbReference type="GO" id="GO:0016020">
    <property type="term" value="C:membrane"/>
    <property type="evidence" value="ECO:0007669"/>
    <property type="project" value="TreeGrafter"/>
</dbReference>
<dbReference type="PANTHER" id="PTHR22726">
    <property type="entry name" value="METALLOENDOPEPTIDASE OMA1"/>
    <property type="match status" value="1"/>
</dbReference>
<comment type="cofactor">
    <cofactor evidence="6">
        <name>Zn(2+)</name>
        <dbReference type="ChEBI" id="CHEBI:29105"/>
    </cofactor>
    <text evidence="6">Binds 1 zinc ion per subunit.</text>
</comment>
<evidence type="ECO:0000256" key="2">
    <source>
        <dbReference type="ARBA" id="ARBA00022723"/>
    </source>
</evidence>
<dbReference type="Proteomes" id="UP000011910">
    <property type="component" value="Unassembled WGS sequence"/>
</dbReference>
<feature type="domain" description="Peptidase M48" evidence="7">
    <location>
        <begin position="68"/>
        <end position="245"/>
    </location>
</feature>
<keyword evidence="2" id="KW-0479">Metal-binding</keyword>
<dbReference type="OrthoDB" id="9810445at2"/>
<reference evidence="8 9" key="1">
    <citation type="journal article" date="2013" name="Genome Announc.">
        <title>Draft Genome Sequence of Cesiribacter andamanensis Strain AMV16T, Isolated from a Soil Sample from a Mud Volcano in the Andaman Islands, India.</title>
        <authorList>
            <person name="Shivaji S."/>
            <person name="Ara S."/>
            <person name="Begum Z."/>
            <person name="Srinivas T.N."/>
            <person name="Singh A."/>
            <person name="Kumar Pinnaka A."/>
        </authorList>
    </citation>
    <scope>NUCLEOTIDE SEQUENCE [LARGE SCALE GENOMIC DNA]</scope>
    <source>
        <strain evidence="8 9">AMV16</strain>
    </source>
</reference>
<dbReference type="PANTHER" id="PTHR22726:SF1">
    <property type="entry name" value="METALLOENDOPEPTIDASE OMA1, MITOCHONDRIAL"/>
    <property type="match status" value="1"/>
</dbReference>
<comment type="similarity">
    <text evidence="6">Belongs to the peptidase M48 family.</text>
</comment>
<dbReference type="GO" id="GO:0051603">
    <property type="term" value="P:proteolysis involved in protein catabolic process"/>
    <property type="evidence" value="ECO:0007669"/>
    <property type="project" value="TreeGrafter"/>
</dbReference>
<gene>
    <name evidence="8" type="primary">yggG_2</name>
    <name evidence="8" type="ORF">ADICEAN_02339</name>
</gene>
<accession>M7N5G4</accession>